<feature type="region of interest" description="Disordered" evidence="3">
    <location>
        <begin position="261"/>
        <end position="478"/>
    </location>
</feature>
<feature type="compositionally biased region" description="Basic and acidic residues" evidence="3">
    <location>
        <begin position="459"/>
        <end position="468"/>
    </location>
</feature>
<dbReference type="InterPro" id="IPR013272">
    <property type="entry name" value="Vps72/YL1_C"/>
</dbReference>
<feature type="compositionally biased region" description="Basic and acidic residues" evidence="3">
    <location>
        <begin position="24"/>
        <end position="39"/>
    </location>
</feature>
<dbReference type="Pfam" id="PF05764">
    <property type="entry name" value="YL1"/>
    <property type="match status" value="1"/>
</dbReference>
<dbReference type="OrthoDB" id="49520at2759"/>
<gene>
    <name evidence="5" type="ORF">LAME_0F06678G</name>
</gene>
<keyword evidence="2" id="KW-0175">Coiled coil</keyword>
<feature type="compositionally biased region" description="Basic residues" evidence="3">
    <location>
        <begin position="262"/>
        <end position="276"/>
    </location>
</feature>
<evidence type="ECO:0000259" key="4">
    <source>
        <dbReference type="SMART" id="SM00993"/>
    </source>
</evidence>
<feature type="compositionally biased region" description="Polar residues" evidence="3">
    <location>
        <begin position="433"/>
        <end position="458"/>
    </location>
</feature>
<evidence type="ECO:0000256" key="2">
    <source>
        <dbReference type="SAM" id="Coils"/>
    </source>
</evidence>
<feature type="coiled-coil region" evidence="2">
    <location>
        <begin position="151"/>
        <end position="178"/>
    </location>
</feature>
<feature type="compositionally biased region" description="Polar residues" evidence="3">
    <location>
        <begin position="374"/>
        <end position="391"/>
    </location>
</feature>
<protein>
    <submittedName>
        <fullName evidence="5">LAME_0F06678g1_1</fullName>
    </submittedName>
</protein>
<feature type="compositionally biased region" description="Acidic residues" evidence="3">
    <location>
        <begin position="40"/>
        <end position="58"/>
    </location>
</feature>
<feature type="compositionally biased region" description="Acidic residues" evidence="3">
    <location>
        <begin position="75"/>
        <end position="88"/>
    </location>
</feature>
<keyword evidence="6" id="KW-1185">Reference proteome</keyword>
<dbReference type="PANTHER" id="PTHR13275:SF4">
    <property type="entry name" value="VACUOLAR PROTEIN SORTING-ASSOCIATED PROTEIN 72 HOMOLOG"/>
    <property type="match status" value="1"/>
</dbReference>
<dbReference type="Proteomes" id="UP000191144">
    <property type="component" value="Chromosome F"/>
</dbReference>
<proteinExistence type="inferred from homology"/>
<feature type="compositionally biased region" description="Polar residues" evidence="3">
    <location>
        <begin position="331"/>
        <end position="350"/>
    </location>
</feature>
<feature type="compositionally biased region" description="Polar residues" evidence="3">
    <location>
        <begin position="300"/>
        <end position="323"/>
    </location>
</feature>
<feature type="compositionally biased region" description="Basic and acidic residues" evidence="3">
    <location>
        <begin position="363"/>
        <end position="373"/>
    </location>
</feature>
<dbReference type="GO" id="GO:0005634">
    <property type="term" value="C:nucleus"/>
    <property type="evidence" value="ECO:0007669"/>
    <property type="project" value="TreeGrafter"/>
</dbReference>
<dbReference type="AlphaFoldDB" id="A0A1G4JTL4"/>
<dbReference type="SMART" id="SM00993">
    <property type="entry name" value="YL1_C"/>
    <property type="match status" value="1"/>
</dbReference>
<evidence type="ECO:0000256" key="3">
    <source>
        <dbReference type="SAM" id="MobiDB-lite"/>
    </source>
</evidence>
<feature type="compositionally biased region" description="Basic and acidic residues" evidence="3">
    <location>
        <begin position="277"/>
        <end position="287"/>
    </location>
</feature>
<evidence type="ECO:0000256" key="1">
    <source>
        <dbReference type="ARBA" id="ARBA00006832"/>
    </source>
</evidence>
<comment type="similarity">
    <text evidence="1">Belongs to the VPS72/YL1 family.</text>
</comment>
<name>A0A1G4JTL4_9SACH</name>
<dbReference type="Pfam" id="PF08265">
    <property type="entry name" value="YL1_C"/>
    <property type="match status" value="1"/>
</dbReference>
<reference evidence="6" key="1">
    <citation type="submission" date="2016-03" db="EMBL/GenBank/DDBJ databases">
        <authorList>
            <person name="Devillers Hugo."/>
        </authorList>
    </citation>
    <scope>NUCLEOTIDE SEQUENCE [LARGE SCALE GENOMIC DNA]</scope>
</reference>
<sequence>MSDSEELLMSSRARRSNAGNKMQKLIDQERQEMQEKTANLDDDEIYLLFQEDEDDEEFRADSKRGKDEDERLSESDDESEGEDDEEAGERELERQERKKRKQTRKFSAPVIRKRAKPSEDVVKPQYEQPKADSLLLDNRRTSKRSSVVANKLQIYEKLAQAEKKREKIQNRLRQTKAKMAYVELTQEERLRQAEETELINTQSLTKFREEEIFKKETRIAMNLRKKAKFAVGQIMIRVNTTAWAVTPIMEIKDREYWEQQLGKRHKKKKKYTRRKKDKDEKNEKKSPDAPSVGNKDRDQPSSVDKTQCPNDLSQQTGLNQASVGNGIECTGSDQKGGSPQPRNDVESSFSPPVCENIQGDTSRLVEPDLKTDVQQDSAPTQQNIQEQSSETLLPPSDKPSIKEESDVPKASVGCELPAPSEPVDANGKEETPSSKQVSFASETDVTTFDHSLPSNTPLSKEHSLEPESSRQNSEEPLDEIEGNTDAFEVFEGPEQLVGRNFVTLYSYPEENLTVHDIRPFFFGSQWARPLNSRSEDVETIAKIYNEQNEDEWMDVNSTLIPDTLVFDTFPSFGEYDKKVSTEIAEETDTKLKLEIKTAAPAGVILPNGVRKKCLITNRDCQYFDPKNGVPYADVESYKIVQELQDPIGEGNSDTQPSPQFKWFGFARGGIFLDVKQPAAKGVPEGF</sequence>
<feature type="region of interest" description="Disordered" evidence="3">
    <location>
        <begin position="1"/>
        <end position="126"/>
    </location>
</feature>
<feature type="compositionally biased region" description="Basic and acidic residues" evidence="3">
    <location>
        <begin position="59"/>
        <end position="74"/>
    </location>
</feature>
<feature type="domain" description="Vps72/YL1 C-terminal" evidence="4">
    <location>
        <begin position="611"/>
        <end position="640"/>
    </location>
</feature>
<accession>A0A1G4JTL4</accession>
<dbReference type="InterPro" id="IPR046757">
    <property type="entry name" value="YL1_N"/>
</dbReference>
<evidence type="ECO:0000313" key="6">
    <source>
        <dbReference type="Proteomes" id="UP000191144"/>
    </source>
</evidence>
<dbReference type="EMBL" id="LT598477">
    <property type="protein sequence ID" value="SCU94238.1"/>
    <property type="molecule type" value="Genomic_DNA"/>
</dbReference>
<organism evidence="5 6">
    <name type="scientific">Lachancea meyersii CBS 8951</name>
    <dbReference type="NCBI Taxonomy" id="1266667"/>
    <lineage>
        <taxon>Eukaryota</taxon>
        <taxon>Fungi</taxon>
        <taxon>Dikarya</taxon>
        <taxon>Ascomycota</taxon>
        <taxon>Saccharomycotina</taxon>
        <taxon>Saccharomycetes</taxon>
        <taxon>Saccharomycetales</taxon>
        <taxon>Saccharomycetaceae</taxon>
        <taxon>Lachancea</taxon>
    </lineage>
</organism>
<dbReference type="PANTHER" id="PTHR13275">
    <property type="entry name" value="YL-1 PROTEIN TRANSCRIPTION FACTOR-LIKE 1"/>
    <property type="match status" value="1"/>
</dbReference>
<evidence type="ECO:0000313" key="5">
    <source>
        <dbReference type="EMBL" id="SCU94238.1"/>
    </source>
</evidence>